<feature type="non-terminal residue" evidence="1">
    <location>
        <position position="1"/>
    </location>
</feature>
<reference evidence="1" key="1">
    <citation type="submission" date="2021-06" db="EMBL/GenBank/DDBJ databases">
        <authorList>
            <person name="Kallberg Y."/>
            <person name="Tangrot J."/>
            <person name="Rosling A."/>
        </authorList>
    </citation>
    <scope>NUCLEOTIDE SEQUENCE</scope>
    <source>
        <strain evidence="1">28 12/20/2015</strain>
    </source>
</reference>
<gene>
    <name evidence="1" type="ORF">SPELUC_LOCUS10548</name>
</gene>
<name>A0ACA9P316_9GLOM</name>
<dbReference type="EMBL" id="CAJVPW010019925">
    <property type="protein sequence ID" value="CAG8687113.1"/>
    <property type="molecule type" value="Genomic_DNA"/>
</dbReference>
<protein>
    <submittedName>
        <fullName evidence="1">15827_t:CDS:1</fullName>
    </submittedName>
</protein>
<organism evidence="1 2">
    <name type="scientific">Cetraspora pellucida</name>
    <dbReference type="NCBI Taxonomy" id="1433469"/>
    <lineage>
        <taxon>Eukaryota</taxon>
        <taxon>Fungi</taxon>
        <taxon>Fungi incertae sedis</taxon>
        <taxon>Mucoromycota</taxon>
        <taxon>Glomeromycotina</taxon>
        <taxon>Glomeromycetes</taxon>
        <taxon>Diversisporales</taxon>
        <taxon>Gigasporaceae</taxon>
        <taxon>Cetraspora</taxon>
    </lineage>
</organism>
<accession>A0ACA9P316</accession>
<keyword evidence="2" id="KW-1185">Reference proteome</keyword>
<sequence length="77" mass="8827">AIIPLAHALIIYGIELCVNVISLKWLVVMGTFYITGALIYGARIPERWFPGKFDIYVSNVIIWLYYTQCCTLDKLDI</sequence>
<proteinExistence type="predicted"/>
<evidence type="ECO:0000313" key="1">
    <source>
        <dbReference type="EMBL" id="CAG8687113.1"/>
    </source>
</evidence>
<evidence type="ECO:0000313" key="2">
    <source>
        <dbReference type="Proteomes" id="UP000789366"/>
    </source>
</evidence>
<dbReference type="Proteomes" id="UP000789366">
    <property type="component" value="Unassembled WGS sequence"/>
</dbReference>
<comment type="caution">
    <text evidence="1">The sequence shown here is derived from an EMBL/GenBank/DDBJ whole genome shotgun (WGS) entry which is preliminary data.</text>
</comment>